<dbReference type="Pfam" id="PF01717">
    <property type="entry name" value="Meth_synt_2"/>
    <property type="match status" value="1"/>
</dbReference>
<keyword evidence="4" id="KW-0732">Signal</keyword>
<dbReference type="GO" id="GO:0008270">
    <property type="term" value="F:zinc ion binding"/>
    <property type="evidence" value="ECO:0007669"/>
    <property type="project" value="InterPro"/>
</dbReference>
<evidence type="ECO:0000256" key="1">
    <source>
        <dbReference type="ARBA" id="ARBA00001947"/>
    </source>
</evidence>
<accession>A0A2P2QIE8</accession>
<feature type="domain" description="Cobalamin-independent methionine synthase MetE C-terminal/archaeal" evidence="5">
    <location>
        <begin position="15"/>
        <end position="56"/>
    </location>
</feature>
<keyword evidence="2" id="KW-0479">Metal-binding</keyword>
<proteinExistence type="predicted"/>
<keyword evidence="3" id="KW-0862">Zinc</keyword>
<evidence type="ECO:0000256" key="2">
    <source>
        <dbReference type="ARBA" id="ARBA00022723"/>
    </source>
</evidence>
<dbReference type="GO" id="GO:0009086">
    <property type="term" value="P:methionine biosynthetic process"/>
    <property type="evidence" value="ECO:0007669"/>
    <property type="project" value="InterPro"/>
</dbReference>
<organism evidence="6">
    <name type="scientific">Rhizophora mucronata</name>
    <name type="common">Asiatic mangrove</name>
    <dbReference type="NCBI Taxonomy" id="61149"/>
    <lineage>
        <taxon>Eukaryota</taxon>
        <taxon>Viridiplantae</taxon>
        <taxon>Streptophyta</taxon>
        <taxon>Embryophyta</taxon>
        <taxon>Tracheophyta</taxon>
        <taxon>Spermatophyta</taxon>
        <taxon>Magnoliopsida</taxon>
        <taxon>eudicotyledons</taxon>
        <taxon>Gunneridae</taxon>
        <taxon>Pentapetalae</taxon>
        <taxon>rosids</taxon>
        <taxon>fabids</taxon>
        <taxon>Malpighiales</taxon>
        <taxon>Rhizophoraceae</taxon>
        <taxon>Rhizophora</taxon>
    </lineage>
</organism>
<dbReference type="GO" id="GO:0003871">
    <property type="term" value="F:5-methyltetrahydropteroyltriglutamate-homocysteine S-methyltransferase activity"/>
    <property type="evidence" value="ECO:0007669"/>
    <property type="project" value="InterPro"/>
</dbReference>
<feature type="signal peptide" evidence="4">
    <location>
        <begin position="1"/>
        <end position="18"/>
    </location>
</feature>
<evidence type="ECO:0000256" key="4">
    <source>
        <dbReference type="SAM" id="SignalP"/>
    </source>
</evidence>
<evidence type="ECO:0000256" key="3">
    <source>
        <dbReference type="ARBA" id="ARBA00022833"/>
    </source>
</evidence>
<protein>
    <recommendedName>
        <fullName evidence="5">Cobalamin-independent methionine synthase MetE C-terminal/archaeal domain-containing protein</fullName>
    </recommendedName>
</protein>
<comment type="cofactor">
    <cofactor evidence="1">
        <name>Zn(2+)</name>
        <dbReference type="ChEBI" id="CHEBI:29105"/>
    </cofactor>
</comment>
<dbReference type="EMBL" id="GGEC01086294">
    <property type="protein sequence ID" value="MBX66778.1"/>
    <property type="molecule type" value="Transcribed_RNA"/>
</dbReference>
<feature type="chain" id="PRO_5015187023" description="Cobalamin-independent methionine synthase MetE C-terminal/archaeal domain-containing protein" evidence="4">
    <location>
        <begin position="19"/>
        <end position="87"/>
    </location>
</feature>
<dbReference type="PANTHER" id="PTHR30519">
    <property type="entry name" value="5-METHYLTETRAHYDROPTEROYLTRIGLUTAMATE--HOMOCYSTEINE METHYLTRANSFERASE"/>
    <property type="match status" value="1"/>
</dbReference>
<evidence type="ECO:0000259" key="5">
    <source>
        <dbReference type="Pfam" id="PF01717"/>
    </source>
</evidence>
<dbReference type="InterPro" id="IPR038071">
    <property type="entry name" value="UROD/MetE-like_sf"/>
</dbReference>
<dbReference type="InterPro" id="IPR002629">
    <property type="entry name" value="Met_Synth_C/arc"/>
</dbReference>
<dbReference type="Gene3D" id="3.20.20.210">
    <property type="match status" value="1"/>
</dbReference>
<dbReference type="AlphaFoldDB" id="A0A2P2QIE8"/>
<evidence type="ECO:0000313" key="6">
    <source>
        <dbReference type="EMBL" id="MBX66778.1"/>
    </source>
</evidence>
<sequence length="87" mass="9880">MVQALALVFMAFTHQGIPSTENIADCINKMLAVLETHILRANPDCGLKTWKYPEVKRPSAKWLLLPSNSVQNLRGPRKFRRNGTMFP</sequence>
<name>A0A2P2QIE8_RHIMU</name>
<reference evidence="6" key="1">
    <citation type="submission" date="2018-02" db="EMBL/GenBank/DDBJ databases">
        <title>Rhizophora mucronata_Transcriptome.</title>
        <authorList>
            <person name="Meera S.P."/>
            <person name="Sreeshan A."/>
            <person name="Augustine A."/>
        </authorList>
    </citation>
    <scope>NUCLEOTIDE SEQUENCE</scope>
    <source>
        <tissue evidence="6">Leaf</tissue>
    </source>
</reference>